<dbReference type="AlphaFoldDB" id="A0A0C2JWL4"/>
<sequence length="213" mass="24570">MLHRNNSTIMTLLKRTSRSKSSFKRDSRLSYLPQLVFFSSNTTTNLQPVDQLIKENLKRHYKKLLLIHRWRSWIMKRGLNERRQIDNQQLFREGQIHSSGDQNLGTVSGAYLDLGSSVYREKDAREWADRPVENFPKRKSSATGACFTCDEIANEILCSEELVESDNDMKVQQEGKLETQSNARVRSARQEYTRDPPIEDALAADSLDLSTSK</sequence>
<dbReference type="EMBL" id="JWZT01000640">
    <property type="protein sequence ID" value="KII73853.1"/>
    <property type="molecule type" value="Genomic_DNA"/>
</dbReference>
<keyword evidence="3" id="KW-1185">Reference proteome</keyword>
<reference evidence="2 3" key="1">
    <citation type="journal article" date="2014" name="Genome Biol. Evol.">
        <title>The genome of the myxosporean Thelohanellus kitauei shows adaptations to nutrient acquisition within its fish host.</title>
        <authorList>
            <person name="Yang Y."/>
            <person name="Xiong J."/>
            <person name="Zhou Z."/>
            <person name="Huo F."/>
            <person name="Miao W."/>
            <person name="Ran C."/>
            <person name="Liu Y."/>
            <person name="Zhang J."/>
            <person name="Feng J."/>
            <person name="Wang M."/>
            <person name="Wang M."/>
            <person name="Wang L."/>
            <person name="Yao B."/>
        </authorList>
    </citation>
    <scope>NUCLEOTIDE SEQUENCE [LARGE SCALE GENOMIC DNA]</scope>
    <source>
        <strain evidence="2">Wuqing</strain>
    </source>
</reference>
<dbReference type="Proteomes" id="UP000031668">
    <property type="component" value="Unassembled WGS sequence"/>
</dbReference>
<evidence type="ECO:0000313" key="3">
    <source>
        <dbReference type="Proteomes" id="UP000031668"/>
    </source>
</evidence>
<accession>A0A0C2JWL4</accession>
<protein>
    <submittedName>
        <fullName evidence="2">Uncharacterized protein</fullName>
    </submittedName>
</protein>
<evidence type="ECO:0000313" key="2">
    <source>
        <dbReference type="EMBL" id="KII73853.1"/>
    </source>
</evidence>
<name>A0A0C2JWL4_THEKT</name>
<gene>
    <name evidence="2" type="ORF">RF11_08225</name>
</gene>
<evidence type="ECO:0000256" key="1">
    <source>
        <dbReference type="SAM" id="MobiDB-lite"/>
    </source>
</evidence>
<feature type="compositionally biased region" description="Basic and acidic residues" evidence="1">
    <location>
        <begin position="168"/>
        <end position="177"/>
    </location>
</feature>
<feature type="region of interest" description="Disordered" evidence="1">
    <location>
        <begin position="168"/>
        <end position="213"/>
    </location>
</feature>
<feature type="compositionally biased region" description="Basic and acidic residues" evidence="1">
    <location>
        <begin position="188"/>
        <end position="197"/>
    </location>
</feature>
<comment type="caution">
    <text evidence="2">The sequence shown here is derived from an EMBL/GenBank/DDBJ whole genome shotgun (WGS) entry which is preliminary data.</text>
</comment>
<organism evidence="2 3">
    <name type="scientific">Thelohanellus kitauei</name>
    <name type="common">Myxosporean</name>
    <dbReference type="NCBI Taxonomy" id="669202"/>
    <lineage>
        <taxon>Eukaryota</taxon>
        <taxon>Metazoa</taxon>
        <taxon>Cnidaria</taxon>
        <taxon>Myxozoa</taxon>
        <taxon>Myxosporea</taxon>
        <taxon>Bivalvulida</taxon>
        <taxon>Platysporina</taxon>
        <taxon>Myxobolidae</taxon>
        <taxon>Thelohanellus</taxon>
    </lineage>
</organism>
<proteinExistence type="predicted"/>